<comment type="caution">
    <text evidence="2">The sequence shown here is derived from an EMBL/GenBank/DDBJ whole genome shotgun (WGS) entry which is preliminary data.</text>
</comment>
<keyword evidence="1" id="KW-0949">S-adenosyl-L-methionine</keyword>
<feature type="binding site" evidence="1">
    <location>
        <position position="155"/>
    </location>
    <ligand>
        <name>S-adenosyl-L-methionine</name>
        <dbReference type="ChEBI" id="CHEBI:59789"/>
    </ligand>
</feature>
<dbReference type="GO" id="GO:0016279">
    <property type="term" value="F:protein-lysine N-methyltransferase activity"/>
    <property type="evidence" value="ECO:0007669"/>
    <property type="project" value="UniProtKB-UniRule"/>
</dbReference>
<dbReference type="InterPro" id="IPR029063">
    <property type="entry name" value="SAM-dependent_MTases_sf"/>
</dbReference>
<dbReference type="STRING" id="1081105.A0A167DDN4"/>
<dbReference type="SUPFAM" id="SSF53335">
    <property type="entry name" value="S-adenosyl-L-methionine-dependent methyltransferases"/>
    <property type="match status" value="1"/>
</dbReference>
<dbReference type="GO" id="GO:0005829">
    <property type="term" value="C:cytosol"/>
    <property type="evidence" value="ECO:0007669"/>
    <property type="project" value="TreeGrafter"/>
</dbReference>
<evidence type="ECO:0000313" key="3">
    <source>
        <dbReference type="Proteomes" id="UP000243498"/>
    </source>
</evidence>
<dbReference type="InterPro" id="IPR019410">
    <property type="entry name" value="Methyltransf_16"/>
</dbReference>
<accession>A0A167DDN4</accession>
<dbReference type="HAMAP" id="MF_03198">
    <property type="entry name" value="Methyltr_EFM6"/>
    <property type="match status" value="1"/>
</dbReference>
<dbReference type="OMA" id="RRADMRF"/>
<comment type="similarity">
    <text evidence="1">Belongs to the class I-like SAM-binding methyltransferase superfamily. METTL21 family. EFM6 subfamily.</text>
</comment>
<dbReference type="Proteomes" id="UP000243498">
    <property type="component" value="Unassembled WGS sequence"/>
</dbReference>
<feature type="binding site" evidence="1">
    <location>
        <position position="136"/>
    </location>
    <ligand>
        <name>S-adenosyl-L-methionine</name>
        <dbReference type="ChEBI" id="CHEBI:59789"/>
    </ligand>
</feature>
<dbReference type="AlphaFoldDB" id="A0A167DDN4"/>
<gene>
    <name evidence="1" type="primary">EFM6</name>
    <name evidence="2" type="ORF">NOR_05099</name>
</gene>
<dbReference type="EMBL" id="AZHC01000014">
    <property type="protein sequence ID" value="OAA42250.1"/>
    <property type="molecule type" value="Genomic_DNA"/>
</dbReference>
<evidence type="ECO:0000256" key="1">
    <source>
        <dbReference type="HAMAP-Rule" id="MF_03198"/>
    </source>
</evidence>
<feature type="binding site" evidence="1">
    <location>
        <begin position="84"/>
        <end position="86"/>
    </location>
    <ligand>
        <name>S-adenosyl-L-methionine</name>
        <dbReference type="ChEBI" id="CHEBI:59789"/>
    </ligand>
</feature>
<feature type="binding site" evidence="1">
    <location>
        <position position="108"/>
    </location>
    <ligand>
        <name>S-adenosyl-L-methionine</name>
        <dbReference type="ChEBI" id="CHEBI:59789"/>
    </ligand>
</feature>
<proteinExistence type="inferred from homology"/>
<reference evidence="2 3" key="1">
    <citation type="journal article" date="2016" name="Genome Biol. Evol.">
        <title>Divergent and convergent evolution of fungal pathogenicity.</title>
        <authorList>
            <person name="Shang Y."/>
            <person name="Xiao G."/>
            <person name="Zheng P."/>
            <person name="Cen K."/>
            <person name="Zhan S."/>
            <person name="Wang C."/>
        </authorList>
    </citation>
    <scope>NUCLEOTIDE SEQUENCE [LARGE SCALE GENOMIC DNA]</scope>
    <source>
        <strain evidence="2 3">RCEF 4871</strain>
    </source>
</reference>
<comment type="function">
    <text evidence="1">S-adenosyl-L-methionine-dependent protein-lysine N-methyltransferase that methylates elongation factor 1-alpha.</text>
</comment>
<keyword evidence="1" id="KW-0808">Transferase</keyword>
<dbReference type="PANTHER" id="PTHR14614">
    <property type="entry name" value="HEPATOCELLULAR CARCINOMA-ASSOCIATED ANTIGEN"/>
    <property type="match status" value="1"/>
</dbReference>
<dbReference type="EC" id="2.1.1.-" evidence="1"/>
<comment type="subcellular location">
    <subcellularLocation>
        <location evidence="1">Cytoplasm</location>
    </subcellularLocation>
</comment>
<organism evidence="2 3">
    <name type="scientific">Metarhizium rileyi (strain RCEF 4871)</name>
    <name type="common">Nomuraea rileyi</name>
    <dbReference type="NCBI Taxonomy" id="1649241"/>
    <lineage>
        <taxon>Eukaryota</taxon>
        <taxon>Fungi</taxon>
        <taxon>Dikarya</taxon>
        <taxon>Ascomycota</taxon>
        <taxon>Pezizomycotina</taxon>
        <taxon>Sordariomycetes</taxon>
        <taxon>Hypocreomycetidae</taxon>
        <taxon>Hypocreales</taxon>
        <taxon>Clavicipitaceae</taxon>
        <taxon>Metarhizium</taxon>
    </lineage>
</organism>
<dbReference type="Gene3D" id="3.40.50.150">
    <property type="entry name" value="Vaccinia Virus protein VP39"/>
    <property type="match status" value="1"/>
</dbReference>
<keyword evidence="1" id="KW-0963">Cytoplasm</keyword>
<dbReference type="Pfam" id="PF10294">
    <property type="entry name" value="Methyltransf_16"/>
    <property type="match status" value="1"/>
</dbReference>
<dbReference type="PANTHER" id="PTHR14614:SF152">
    <property type="entry name" value="PROTEIN-LYSINE N-METHYLTRANSFERASE EFM6"/>
    <property type="match status" value="1"/>
</dbReference>
<keyword evidence="3" id="KW-1185">Reference proteome</keyword>
<sequence length="285" mass="31143">MSPSPSPLLDPLAVSEDLTPLPSLKQAGDARIDFDGQLPESLAYHEDVRTGCGGQTWPAGLVLGKHMLRYHKKEMLTARILELGAGGGLVGLAVALGCGGQNQLLLTDQEEMLDLMQTNIRLNRVESRATALVLNWGEPLPLQVVAQRPNVIIAAECVYFEPAFPLLMETLRNLFALNGEAVVYFCFKKRRRADMQFVKMAKKAFVVEELFDEDRPVFRRQSLFLFSFKCRPRVKSTAVRNNAGSTPAAPSLNGVKCINSGYSGASCGLESQRPDTCSSAAVANQ</sequence>
<dbReference type="OrthoDB" id="407325at2759"/>
<protein>
    <recommendedName>
        <fullName evidence="1">Protein-lysine N-methyltransferase EFM6</fullName>
        <ecNumber evidence="1">2.1.1.-</ecNumber>
    </recommendedName>
    <alternativeName>
        <fullName evidence="1">Elongation factor methyltransferase 6</fullName>
    </alternativeName>
</protein>
<keyword evidence="1" id="KW-0489">Methyltransferase</keyword>
<name>A0A167DDN4_METRR</name>
<dbReference type="InterPro" id="IPR033684">
    <property type="entry name" value="EFM6"/>
</dbReference>
<evidence type="ECO:0000313" key="2">
    <source>
        <dbReference type="EMBL" id="OAA42250.1"/>
    </source>
</evidence>
<dbReference type="GO" id="GO:0032259">
    <property type="term" value="P:methylation"/>
    <property type="evidence" value="ECO:0007669"/>
    <property type="project" value="UniProtKB-KW"/>
</dbReference>
<feature type="binding site" evidence="1">
    <location>
        <position position="57"/>
    </location>
    <ligand>
        <name>S-adenosyl-L-methionine</name>
        <dbReference type="ChEBI" id="CHEBI:59789"/>
    </ligand>
</feature>